<accession>A0A5J6Z380</accession>
<dbReference type="Proteomes" id="UP000326711">
    <property type="component" value="Chromosome"/>
</dbReference>
<keyword evidence="4" id="KW-1185">Reference proteome</keyword>
<dbReference type="AlphaFoldDB" id="A0A5J6Z380"/>
<feature type="compositionally biased region" description="Polar residues" evidence="1">
    <location>
        <begin position="66"/>
        <end position="82"/>
    </location>
</feature>
<dbReference type="EMBL" id="CP045032">
    <property type="protein sequence ID" value="QFQ01518.1"/>
    <property type="molecule type" value="Genomic_DNA"/>
</dbReference>
<proteinExistence type="predicted"/>
<evidence type="ECO:0000313" key="3">
    <source>
        <dbReference type="EMBL" id="QFQ01518.1"/>
    </source>
</evidence>
<name>A0A5J6Z380_9CORY</name>
<evidence type="ECO:0000256" key="2">
    <source>
        <dbReference type="SAM" id="SignalP"/>
    </source>
</evidence>
<dbReference type="KEGG" id="cuo:CUROG_00570"/>
<evidence type="ECO:0000313" key="4">
    <source>
        <dbReference type="Proteomes" id="UP000326711"/>
    </source>
</evidence>
<feature type="region of interest" description="Disordered" evidence="1">
    <location>
        <begin position="26"/>
        <end position="130"/>
    </location>
</feature>
<evidence type="ECO:0000256" key="1">
    <source>
        <dbReference type="SAM" id="MobiDB-lite"/>
    </source>
</evidence>
<sequence precursor="true">MARPSRIITTFLFAITLGMGFAPAVQTQSTQPQTTASTPADNYADQVAPGRENLEPAEPGFDDNNVDNQTGKNWHPTTNPKSKITPGKMRSDKEQIPGGFTKEQANQAEIQEAKEQATQTRSGGTDVCRR</sequence>
<feature type="compositionally biased region" description="Low complexity" evidence="1">
    <location>
        <begin position="26"/>
        <end position="40"/>
    </location>
</feature>
<feature type="chain" id="PRO_5023880742" description="Secreted protein" evidence="2">
    <location>
        <begin position="25"/>
        <end position="130"/>
    </location>
</feature>
<keyword evidence="2" id="KW-0732">Signal</keyword>
<dbReference type="RefSeq" id="WP_236640571.1">
    <property type="nucleotide sequence ID" value="NZ_CP045032.1"/>
</dbReference>
<feature type="signal peptide" evidence="2">
    <location>
        <begin position="1"/>
        <end position="24"/>
    </location>
</feature>
<gene>
    <name evidence="3" type="ORF">CUROG_00570</name>
</gene>
<protein>
    <recommendedName>
        <fullName evidence="5">Secreted protein</fullName>
    </recommendedName>
</protein>
<evidence type="ECO:0008006" key="5">
    <source>
        <dbReference type="Google" id="ProtNLM"/>
    </source>
</evidence>
<organism evidence="3 4">
    <name type="scientific">Corynebacterium urogenitale</name>
    <dbReference type="NCBI Taxonomy" id="2487892"/>
    <lineage>
        <taxon>Bacteria</taxon>
        <taxon>Bacillati</taxon>
        <taxon>Actinomycetota</taxon>
        <taxon>Actinomycetes</taxon>
        <taxon>Mycobacteriales</taxon>
        <taxon>Corynebacteriaceae</taxon>
        <taxon>Corynebacterium</taxon>
    </lineage>
</organism>
<reference evidence="4" key="1">
    <citation type="submission" date="2019-10" db="EMBL/GenBank/DDBJ databases">
        <title>Complete genome sequence of Corynebacterium urogenitalis DSM 108747, isolated from the genital tract of a cow.</title>
        <authorList>
            <person name="Ruckert C."/>
            <person name="Ballas P."/>
            <person name="Wagener K."/>
            <person name="Drillich M."/>
            <person name="Kaempfer P."/>
            <person name="Busse H.-J."/>
            <person name="Ehling-Schulz M."/>
        </authorList>
    </citation>
    <scope>NUCLEOTIDE SEQUENCE [LARGE SCALE GENOMIC DNA]</scope>
    <source>
        <strain evidence="4">LMM 1652</strain>
    </source>
</reference>